<protein>
    <submittedName>
        <fullName evidence="1">Uncharacterized protein</fullName>
    </submittedName>
</protein>
<name>A0ACC0NYY9_RHOML</name>
<proteinExistence type="predicted"/>
<dbReference type="Proteomes" id="UP001062846">
    <property type="component" value="Chromosome 4"/>
</dbReference>
<comment type="caution">
    <text evidence="1">The sequence shown here is derived from an EMBL/GenBank/DDBJ whole genome shotgun (WGS) entry which is preliminary data.</text>
</comment>
<reference evidence="1" key="1">
    <citation type="submission" date="2022-02" db="EMBL/GenBank/DDBJ databases">
        <title>Plant Genome Project.</title>
        <authorList>
            <person name="Zhang R.-G."/>
        </authorList>
    </citation>
    <scope>NUCLEOTIDE SEQUENCE</scope>
    <source>
        <strain evidence="1">AT1</strain>
    </source>
</reference>
<evidence type="ECO:0000313" key="1">
    <source>
        <dbReference type="EMBL" id="KAI8558491.1"/>
    </source>
</evidence>
<sequence length="425" mass="47538">MYRFDLMLPGFKHDFMLLKNLMEEKQLNFNRPLLSLRRFPSTVRTETDEKKRTGKSLPNVRRLPCYRPELKSGPVRIPGTVPFVWEQYPGRPKAKAECHTQTRSPIIPKPPPGRVLKAKPTVPGNVYEKQVISSVGENAVEEKECSDSGDGGKANVDAHSTLQPTGVATNEKRPMCVPLKMEPCEFRGTVIDNSIQGRYRSNSQNLVGSSLYRRLQGRGVSLQENESPQSRFFEEEIFLHGSNGFTSLKRSNSFRMAEKTAYVDFLHKVVSLKSNSFSSGGTALPNSIYCDSEITARVTDEELILLSKRLNHADPSVLSSSCKSDQEAGRELLKGFGQDQYISQTSTVSVNPELPNNGYVDFEDKQRLPKVGNVKIRQGIDSQLPVLPPLPKSPSESWLCRTLSNMPSGDSSSRSHLGKRMNPRH</sequence>
<evidence type="ECO:0000313" key="2">
    <source>
        <dbReference type="Proteomes" id="UP001062846"/>
    </source>
</evidence>
<gene>
    <name evidence="1" type="ORF">RHMOL_Rhmol04G0098200</name>
</gene>
<accession>A0ACC0NYY9</accession>
<keyword evidence="2" id="KW-1185">Reference proteome</keyword>
<dbReference type="EMBL" id="CM046391">
    <property type="protein sequence ID" value="KAI8558491.1"/>
    <property type="molecule type" value="Genomic_DNA"/>
</dbReference>
<organism evidence="1 2">
    <name type="scientific">Rhododendron molle</name>
    <name type="common">Chinese azalea</name>
    <name type="synonym">Azalea mollis</name>
    <dbReference type="NCBI Taxonomy" id="49168"/>
    <lineage>
        <taxon>Eukaryota</taxon>
        <taxon>Viridiplantae</taxon>
        <taxon>Streptophyta</taxon>
        <taxon>Embryophyta</taxon>
        <taxon>Tracheophyta</taxon>
        <taxon>Spermatophyta</taxon>
        <taxon>Magnoliopsida</taxon>
        <taxon>eudicotyledons</taxon>
        <taxon>Gunneridae</taxon>
        <taxon>Pentapetalae</taxon>
        <taxon>asterids</taxon>
        <taxon>Ericales</taxon>
        <taxon>Ericaceae</taxon>
        <taxon>Ericoideae</taxon>
        <taxon>Rhodoreae</taxon>
        <taxon>Rhododendron</taxon>
    </lineage>
</organism>